<sequence length="48" mass="5805">MNKIPTHKIHEWSATGIMLEYFRGDIAQYESQLPTLKEAHRDNYYIFF</sequence>
<accession>A0A5J4PT48</accession>
<name>A0A5J4PT48_9ZZZZ</name>
<gene>
    <name evidence="1" type="ORF">EZS27_036734</name>
</gene>
<protein>
    <submittedName>
        <fullName evidence="1">Uncharacterized protein</fullName>
    </submittedName>
</protein>
<organism evidence="1">
    <name type="scientific">termite gut metagenome</name>
    <dbReference type="NCBI Taxonomy" id="433724"/>
    <lineage>
        <taxon>unclassified sequences</taxon>
        <taxon>metagenomes</taxon>
        <taxon>organismal metagenomes</taxon>
    </lineage>
</organism>
<comment type="caution">
    <text evidence="1">The sequence shown here is derived from an EMBL/GenBank/DDBJ whole genome shotgun (WGS) entry which is preliminary data.</text>
</comment>
<proteinExistence type="predicted"/>
<dbReference type="EMBL" id="SNRY01006565">
    <property type="protein sequence ID" value="KAA6312312.1"/>
    <property type="molecule type" value="Genomic_DNA"/>
</dbReference>
<feature type="non-terminal residue" evidence="1">
    <location>
        <position position="48"/>
    </location>
</feature>
<evidence type="ECO:0000313" key="1">
    <source>
        <dbReference type="EMBL" id="KAA6312312.1"/>
    </source>
</evidence>
<reference evidence="1" key="1">
    <citation type="submission" date="2019-03" db="EMBL/GenBank/DDBJ databases">
        <title>Single cell metagenomics reveals metabolic interactions within the superorganism composed of flagellate Streblomastix strix and complex community of Bacteroidetes bacteria on its surface.</title>
        <authorList>
            <person name="Treitli S.C."/>
            <person name="Kolisko M."/>
            <person name="Husnik F."/>
            <person name="Keeling P."/>
            <person name="Hampl V."/>
        </authorList>
    </citation>
    <scope>NUCLEOTIDE SEQUENCE</scope>
    <source>
        <strain evidence="1">STM</strain>
    </source>
</reference>
<dbReference type="AlphaFoldDB" id="A0A5J4PT48"/>